<sequence>MTHGLSNPMQALELINSHSPAVGYIGQIAPTISLEGDHFDEASASSVIHHALQVHQFELAIRTSARLLCVAMYHCHEAYIAASTGTNCNGWQDFCARNFARLRMSDGNIRAAVRTGSALVNHEKQYPEGIEFFDQMSRAALFAIGGNEQTLIAVQEVLQADPAGKITAEDVRRIAAELSSETIARLEAEKKLSAVEQTNVELCERLEERKTQAMRWKGIAEQAQIDAKTPVEAIKYALPKGVASEVELKETLTKENSELKDENERISSRLKQEGEKLQSLQRTLSLTEQSKVALDDLQADVSMMLAKYPKALAERMASVAPAIKEQFKAIAADLRSLAVALDVE</sequence>
<geneLocation type="plasmid" evidence="2 3">
    <name>pPNAP01</name>
</geneLocation>
<dbReference type="Proteomes" id="UP000000644">
    <property type="component" value="Plasmid pPNAP01"/>
</dbReference>
<reference evidence="3" key="1">
    <citation type="journal article" date="2009" name="Environ. Microbiol.">
        <title>The genome of Polaromonas naphthalenivorans strain CJ2, isolated from coal tar-contaminated sediment, reveals physiological and metabolic versatility and evolution through extensive horizontal gene transfer.</title>
        <authorList>
            <person name="Yagi J.M."/>
            <person name="Sims D."/>
            <person name="Brettin T."/>
            <person name="Bruce D."/>
            <person name="Madsen E.L."/>
        </authorList>
    </citation>
    <scope>NUCLEOTIDE SEQUENCE [LARGE SCALE GENOMIC DNA]</scope>
    <source>
        <strain evidence="3">CJ2</strain>
        <plasmid evidence="3">Plasmid pPNAP01</plasmid>
    </source>
</reference>
<dbReference type="EMBL" id="CP000530">
    <property type="protein sequence ID" value="ABM39610.1"/>
    <property type="molecule type" value="Genomic_DNA"/>
</dbReference>
<keyword evidence="2" id="KW-0614">Plasmid</keyword>
<accession>A1VVD2</accession>
<dbReference type="KEGG" id="pna:Pnap_4328"/>
<proteinExistence type="predicted"/>
<dbReference type="RefSeq" id="WP_011797983.1">
    <property type="nucleotide sequence ID" value="NC_008757.1"/>
</dbReference>
<keyword evidence="1" id="KW-0175">Coiled coil</keyword>
<keyword evidence="3" id="KW-1185">Reference proteome</keyword>
<dbReference type="HOGENOM" id="CLU_806214_0_0_4"/>
<organism evidence="2 3">
    <name type="scientific">Polaromonas naphthalenivorans (strain CJ2)</name>
    <dbReference type="NCBI Taxonomy" id="365044"/>
    <lineage>
        <taxon>Bacteria</taxon>
        <taxon>Pseudomonadati</taxon>
        <taxon>Pseudomonadota</taxon>
        <taxon>Betaproteobacteria</taxon>
        <taxon>Burkholderiales</taxon>
        <taxon>Comamonadaceae</taxon>
        <taxon>Polaromonas</taxon>
    </lineage>
</organism>
<evidence type="ECO:0000313" key="3">
    <source>
        <dbReference type="Proteomes" id="UP000000644"/>
    </source>
</evidence>
<dbReference type="AlphaFoldDB" id="A1VVD2"/>
<evidence type="ECO:0000256" key="1">
    <source>
        <dbReference type="SAM" id="Coils"/>
    </source>
</evidence>
<protein>
    <submittedName>
        <fullName evidence="2">Uncharacterized protein</fullName>
    </submittedName>
</protein>
<evidence type="ECO:0000313" key="2">
    <source>
        <dbReference type="EMBL" id="ABM39610.1"/>
    </source>
</evidence>
<feature type="coiled-coil region" evidence="1">
    <location>
        <begin position="242"/>
        <end position="290"/>
    </location>
</feature>
<gene>
    <name evidence="2" type="ordered locus">Pnap_4328</name>
</gene>
<name>A1VVD2_POLNA</name>